<keyword evidence="4" id="KW-0963">Cytoplasm</keyword>
<dbReference type="Pfam" id="PF00977">
    <property type="entry name" value="His_biosynth"/>
    <property type="match status" value="1"/>
</dbReference>
<dbReference type="OrthoDB" id="148236at2157"/>
<evidence type="ECO:0000256" key="7">
    <source>
        <dbReference type="ARBA" id="ARBA00023239"/>
    </source>
</evidence>
<evidence type="ECO:0000256" key="11">
    <source>
        <dbReference type="RuleBase" id="RU003657"/>
    </source>
</evidence>
<dbReference type="NCBIfam" id="NF038364">
    <property type="entry name" value="AglZ_HisF2_fam"/>
    <property type="match status" value="1"/>
</dbReference>
<proteinExistence type="inferred from homology"/>
<evidence type="ECO:0000256" key="6">
    <source>
        <dbReference type="ARBA" id="ARBA00023102"/>
    </source>
</evidence>
<keyword evidence="13" id="KW-1185">Reference proteome</keyword>
<dbReference type="PATRIC" id="fig|351160.9.peg.1183"/>
<dbReference type="Proteomes" id="UP000000663">
    <property type="component" value="Chromosome"/>
</dbReference>
<dbReference type="SUPFAM" id="SSF51366">
    <property type="entry name" value="Ribulose-phoshate binding barrel"/>
    <property type="match status" value="1"/>
</dbReference>
<keyword evidence="5 11" id="KW-0028">Amino-acid biosynthesis</keyword>
<evidence type="ECO:0000256" key="9">
    <source>
        <dbReference type="ARBA" id="ARBA00032401"/>
    </source>
</evidence>
<accession>Q0W3E8</accession>
<dbReference type="PANTHER" id="PTHR21235:SF2">
    <property type="entry name" value="IMIDAZOLE GLYCEROL PHOSPHATE SYNTHASE HISHF"/>
    <property type="match status" value="1"/>
</dbReference>
<dbReference type="InterPro" id="IPR050064">
    <property type="entry name" value="IGPS_HisA/HisF"/>
</dbReference>
<dbReference type="AlphaFoldDB" id="Q0W3E8"/>
<dbReference type="GeneID" id="5145624"/>
<evidence type="ECO:0000256" key="4">
    <source>
        <dbReference type="ARBA" id="ARBA00022490"/>
    </source>
</evidence>
<protein>
    <recommendedName>
        <fullName evidence="3">Imidazole glycerol phosphate synthase subunit HisF</fullName>
        <ecNumber evidence="2">4.3.2.10</ecNumber>
    </recommendedName>
    <alternativeName>
        <fullName evidence="8">IGP synthase subunit HisF</fullName>
    </alternativeName>
    <alternativeName>
        <fullName evidence="9">ImGP synthase subunit HisF</fullName>
    </alternativeName>
</protein>
<dbReference type="Gene3D" id="3.20.20.70">
    <property type="entry name" value="Aldolase class I"/>
    <property type="match status" value="1"/>
</dbReference>
<dbReference type="UniPathway" id="UPA00031">
    <property type="reaction ID" value="UER00010"/>
</dbReference>
<evidence type="ECO:0000256" key="3">
    <source>
        <dbReference type="ARBA" id="ARBA00016318"/>
    </source>
</evidence>
<sequence>MLQIRVIPCLLLQGDGLVKTVQFKDPKYVGDPINAVRIYNKKEVDELIFLDIMASRKKSLFGPKATGPRVDLIAKISDECFMPLAYGGGIKTVEQVRDILGTGVEKVIINTQAVEDPAFVRRAADIFGSQSIVVAIDARRRPDGKYEVYTHGGAKPCGLDPAAHARRMEEMGAGEIFINSVDRDGMMNGYDLELIKSVSSAVKVPVIACGGAGKIDDFAPAVKAGASAVAAGSFFVFHGKRRAVLINYPARAELGSVLDAGQEPSPSAGGAM</sequence>
<evidence type="ECO:0000256" key="8">
    <source>
        <dbReference type="ARBA" id="ARBA00031409"/>
    </source>
</evidence>
<dbReference type="NCBIfam" id="TIGR03572">
    <property type="entry name" value="WbuZ"/>
    <property type="match status" value="1"/>
</dbReference>
<evidence type="ECO:0000313" key="13">
    <source>
        <dbReference type="Proteomes" id="UP000000663"/>
    </source>
</evidence>
<name>Q0W3E8_METAR</name>
<evidence type="ECO:0000256" key="10">
    <source>
        <dbReference type="ARBA" id="ARBA00047838"/>
    </source>
</evidence>
<evidence type="ECO:0000313" key="12">
    <source>
        <dbReference type="EMBL" id="CAJ37095.1"/>
    </source>
</evidence>
<reference evidence="12 13" key="1">
    <citation type="journal article" date="2006" name="Science">
        <title>Genome of rice cluster I archaea -- the key methane producers in the rice rhizosphere.</title>
        <authorList>
            <person name="Erkel C."/>
            <person name="Kube M."/>
            <person name="Reinhardt R."/>
            <person name="Liesack W."/>
        </authorList>
    </citation>
    <scope>NUCLEOTIDE SEQUENCE [LARGE SCALE GENOMIC DNA]</scope>
    <source>
        <strain evidence="13">DSM 22066 / NBRC 105507 / MRE50</strain>
    </source>
</reference>
<dbReference type="STRING" id="351160.RCIX1928"/>
<dbReference type="RefSeq" id="WP_012035476.1">
    <property type="nucleotide sequence ID" value="NC_009464.1"/>
</dbReference>
<evidence type="ECO:0000256" key="1">
    <source>
        <dbReference type="ARBA" id="ARBA00005091"/>
    </source>
</evidence>
<dbReference type="InterPro" id="IPR004651">
    <property type="entry name" value="HisF"/>
</dbReference>
<comment type="similarity">
    <text evidence="11">Belongs to the HisA/HisF family.</text>
</comment>
<dbReference type="InterPro" id="IPR013785">
    <property type="entry name" value="Aldolase_TIM"/>
</dbReference>
<dbReference type="GO" id="GO:0016833">
    <property type="term" value="F:oxo-acid-lyase activity"/>
    <property type="evidence" value="ECO:0007669"/>
    <property type="project" value="InterPro"/>
</dbReference>
<dbReference type="EC" id="4.3.2.10" evidence="2"/>
<keyword evidence="6 11" id="KW-0368">Histidine biosynthesis</keyword>
<evidence type="ECO:0000256" key="2">
    <source>
        <dbReference type="ARBA" id="ARBA00012809"/>
    </source>
</evidence>
<dbReference type="eggNOG" id="arCOG00617">
    <property type="taxonomic scope" value="Archaea"/>
</dbReference>
<comment type="pathway">
    <text evidence="1">Amino-acid biosynthesis; L-histidine biosynthesis; L-histidine from 5-phospho-alpha-D-ribose 1-diphosphate: step 5/9.</text>
</comment>
<dbReference type="CDD" id="cd04731">
    <property type="entry name" value="HisF"/>
    <property type="match status" value="1"/>
</dbReference>
<comment type="catalytic activity">
    <reaction evidence="10">
        <text>5-[(5-phospho-1-deoxy-D-ribulos-1-ylimino)methylamino]-1-(5-phospho-beta-D-ribosyl)imidazole-4-carboxamide + L-glutamine = D-erythro-1-(imidazol-4-yl)glycerol 3-phosphate + 5-amino-1-(5-phospho-beta-D-ribosyl)imidazole-4-carboxamide + L-glutamate + H(+)</text>
        <dbReference type="Rhea" id="RHEA:24793"/>
        <dbReference type="ChEBI" id="CHEBI:15378"/>
        <dbReference type="ChEBI" id="CHEBI:29985"/>
        <dbReference type="ChEBI" id="CHEBI:58278"/>
        <dbReference type="ChEBI" id="CHEBI:58359"/>
        <dbReference type="ChEBI" id="CHEBI:58475"/>
        <dbReference type="ChEBI" id="CHEBI:58525"/>
        <dbReference type="EC" id="4.3.2.10"/>
    </reaction>
</comment>
<keyword evidence="7 12" id="KW-0456">Lyase</keyword>
<organism evidence="12 13">
    <name type="scientific">Methanocella arvoryzae (strain DSM 22066 / NBRC 105507 / MRE50)</name>
    <dbReference type="NCBI Taxonomy" id="351160"/>
    <lineage>
        <taxon>Archaea</taxon>
        <taxon>Methanobacteriati</taxon>
        <taxon>Methanobacteriota</taxon>
        <taxon>Stenosarchaea group</taxon>
        <taxon>Methanomicrobia</taxon>
        <taxon>Methanocellales</taxon>
        <taxon>Methanocellaceae</taxon>
        <taxon>Methanocella</taxon>
    </lineage>
</organism>
<evidence type="ECO:0000256" key="5">
    <source>
        <dbReference type="ARBA" id="ARBA00022605"/>
    </source>
</evidence>
<gene>
    <name evidence="12" type="primary">hisF-1</name>
    <name evidence="12" type="ORF">RCIX1928</name>
</gene>
<dbReference type="InterPro" id="IPR011060">
    <property type="entry name" value="RibuloseP-bd_barrel"/>
</dbReference>
<dbReference type="EMBL" id="AM114193">
    <property type="protein sequence ID" value="CAJ37095.1"/>
    <property type="molecule type" value="Genomic_DNA"/>
</dbReference>
<dbReference type="InterPro" id="IPR006062">
    <property type="entry name" value="His_biosynth"/>
</dbReference>
<dbReference type="InterPro" id="IPR020021">
    <property type="entry name" value="Glycosyl_amidation-assoc_WbuZ"/>
</dbReference>
<dbReference type="KEGG" id="rci:RCIX1928"/>
<dbReference type="PANTHER" id="PTHR21235">
    <property type="entry name" value="IMIDAZOLE GLYCEROL PHOSPHATE SYNTHASE SUBUNIT HISF/H IGP SYNTHASE SUBUNIT HISF/H"/>
    <property type="match status" value="1"/>
</dbReference>
<dbReference type="GO" id="GO:0000105">
    <property type="term" value="P:L-histidine biosynthetic process"/>
    <property type="evidence" value="ECO:0007669"/>
    <property type="project" value="UniProtKB-UniPathway"/>
</dbReference>
<dbReference type="GO" id="GO:0000107">
    <property type="term" value="F:imidazoleglycerol-phosphate synthase activity"/>
    <property type="evidence" value="ECO:0007669"/>
    <property type="project" value="InterPro"/>
</dbReference>